<feature type="region of interest" description="Disordered" evidence="2">
    <location>
        <begin position="29"/>
        <end position="56"/>
    </location>
</feature>
<feature type="region of interest" description="Disordered" evidence="2">
    <location>
        <begin position="90"/>
        <end position="239"/>
    </location>
</feature>
<feature type="compositionally biased region" description="Pro residues" evidence="2">
    <location>
        <begin position="306"/>
        <end position="315"/>
    </location>
</feature>
<reference evidence="3 4" key="1">
    <citation type="journal article" date="2024" name="bioRxiv">
        <title>A reference genome for Trichogramma kaykai: A tiny desert-dwelling parasitoid wasp with competing sex-ratio distorters.</title>
        <authorList>
            <person name="Culotta J."/>
            <person name="Lindsey A.R."/>
        </authorList>
    </citation>
    <scope>NUCLEOTIDE SEQUENCE [LARGE SCALE GENOMIC DNA]</scope>
    <source>
        <strain evidence="3 4">KSX58</strain>
    </source>
</reference>
<evidence type="ECO:0008006" key="5">
    <source>
        <dbReference type="Google" id="ProtNLM"/>
    </source>
</evidence>
<feature type="compositionally biased region" description="Low complexity" evidence="2">
    <location>
        <begin position="316"/>
        <end position="326"/>
    </location>
</feature>
<feature type="compositionally biased region" description="Polar residues" evidence="2">
    <location>
        <begin position="164"/>
        <end position="173"/>
    </location>
</feature>
<sequence>MDCKPAPALPPRRSWQQPTTSFAAINVLGVASGSGGGNGASQPPRPSSNSSGSALSDDFVDCARLQEQEKFAKAAAACRDATNRLLLSSSFQLTPPSYPAPPRPPSRNGGDEARCARVGGSGCGEPSGTLAHGSPLPRALPPRAGAVSAAATGWPLQPSLFDTAASTTNPQKNQQEQQQQQQQASPGRPVAQQWASQHQQSHRFRNSNVLQKSSREQRRFATTTATNAPRPPAVPQRNSEWHWLVAPTTLAPPVPIVVRPSSSHLMSQNEPAARPPSTTPASSGVAAVAATTNSMQQSPVLRHTRPLPPPRPEGPIAPAVALSAPSTPSPTPLRPASSFRMAGRAVPVRPESSSTPPPSRSSNSEQQQVTVSLQAPRPDGERVTNEYVETPFRAGQQQQSRSDELLDGTSLKKEGSGPVATHKALRGCLSKGSSQHERRGQAPRDAKSGNGLLLLTRNQRGGGRATASGDAEQLEQSSLRASQRLQASSAITKQPVSFTKEPLGGSRQDANSASLSIMCERCGKCRCESCREPPPLPSRWLCDNACLCSAETVLDYASCLCCVKGLFYHCADGGLGPGPGSDNLDESSELAGNCADEPCSCAGPRSAARWSCLGALALFLPCLLCYWPLRGCVALCEACYAKHATQGCRCDPRSLRPLQINARHLSSSLAPAPISTVMSAADTARDPEKRLLEPSLPDL</sequence>
<dbReference type="InterPro" id="IPR051192">
    <property type="entry name" value="Sprouty_domain"/>
</dbReference>
<name>A0ABD2WS56_9HYME</name>
<evidence type="ECO:0000313" key="4">
    <source>
        <dbReference type="Proteomes" id="UP001627154"/>
    </source>
</evidence>
<feature type="compositionally biased region" description="Low complexity" evidence="2">
    <location>
        <begin position="279"/>
        <end position="292"/>
    </location>
</feature>
<feature type="compositionally biased region" description="Basic and acidic residues" evidence="2">
    <location>
        <begin position="434"/>
        <end position="447"/>
    </location>
</feature>
<evidence type="ECO:0000256" key="1">
    <source>
        <dbReference type="ARBA" id="ARBA00010964"/>
    </source>
</evidence>
<dbReference type="PANTHER" id="PTHR12365:SF7">
    <property type="entry name" value="PROTEIN SPROUTY"/>
    <property type="match status" value="1"/>
</dbReference>
<keyword evidence="4" id="KW-1185">Reference proteome</keyword>
<gene>
    <name evidence="3" type="ORF">TKK_010251</name>
</gene>
<comment type="caution">
    <text evidence="3">The sequence shown here is derived from an EMBL/GenBank/DDBJ whole genome shotgun (WGS) entry which is preliminary data.</text>
</comment>
<accession>A0ABD2WS56</accession>
<dbReference type="Proteomes" id="UP001627154">
    <property type="component" value="Unassembled WGS sequence"/>
</dbReference>
<protein>
    <recommendedName>
        <fullName evidence="5">Protein sprouty</fullName>
    </recommendedName>
</protein>
<dbReference type="PROSITE" id="PS51227">
    <property type="entry name" value="SPR"/>
    <property type="match status" value="1"/>
</dbReference>
<feature type="compositionally biased region" description="Pro residues" evidence="2">
    <location>
        <begin position="96"/>
        <end position="105"/>
    </location>
</feature>
<comment type="similarity">
    <text evidence="1">Belongs to the sprouty family.</text>
</comment>
<feature type="compositionally biased region" description="Low complexity" evidence="2">
    <location>
        <begin position="174"/>
        <end position="183"/>
    </location>
</feature>
<dbReference type="InterPro" id="IPR007875">
    <property type="entry name" value="Sprouty"/>
</dbReference>
<evidence type="ECO:0000256" key="2">
    <source>
        <dbReference type="SAM" id="MobiDB-lite"/>
    </source>
</evidence>
<feature type="compositionally biased region" description="Low complexity" evidence="2">
    <location>
        <begin position="47"/>
        <end position="56"/>
    </location>
</feature>
<dbReference type="PANTHER" id="PTHR12365">
    <property type="entry name" value="SPROUTY"/>
    <property type="match status" value="1"/>
</dbReference>
<dbReference type="AlphaFoldDB" id="A0ABD2WS56"/>
<organism evidence="3 4">
    <name type="scientific">Trichogramma kaykai</name>
    <dbReference type="NCBI Taxonomy" id="54128"/>
    <lineage>
        <taxon>Eukaryota</taxon>
        <taxon>Metazoa</taxon>
        <taxon>Ecdysozoa</taxon>
        <taxon>Arthropoda</taxon>
        <taxon>Hexapoda</taxon>
        <taxon>Insecta</taxon>
        <taxon>Pterygota</taxon>
        <taxon>Neoptera</taxon>
        <taxon>Endopterygota</taxon>
        <taxon>Hymenoptera</taxon>
        <taxon>Apocrita</taxon>
        <taxon>Proctotrupomorpha</taxon>
        <taxon>Chalcidoidea</taxon>
        <taxon>Trichogrammatidae</taxon>
        <taxon>Trichogramma</taxon>
    </lineage>
</organism>
<feature type="region of interest" description="Disordered" evidence="2">
    <location>
        <begin position="265"/>
        <end position="492"/>
    </location>
</feature>
<feature type="compositionally biased region" description="Low complexity" evidence="2">
    <location>
        <begin position="135"/>
        <end position="144"/>
    </location>
</feature>
<proteinExistence type="inferred from homology"/>
<feature type="compositionally biased region" description="Polar residues" evidence="2">
    <location>
        <begin position="474"/>
        <end position="492"/>
    </location>
</feature>
<dbReference type="EMBL" id="JBJJXI010000078">
    <property type="protein sequence ID" value="KAL3395717.1"/>
    <property type="molecule type" value="Genomic_DNA"/>
</dbReference>
<evidence type="ECO:0000313" key="3">
    <source>
        <dbReference type="EMBL" id="KAL3395717.1"/>
    </source>
</evidence>
<dbReference type="Pfam" id="PF05210">
    <property type="entry name" value="Sprouty"/>
    <property type="match status" value="1"/>
</dbReference>
<feature type="compositionally biased region" description="Low complexity" evidence="2">
    <location>
        <begin position="346"/>
        <end position="365"/>
    </location>
</feature>